<reference evidence="2" key="1">
    <citation type="journal article" date="2012" name="Nat. Genet.">
        <title>Whole-genome sequence of Schistosoma haematobium.</title>
        <authorList>
            <person name="Young N.D."/>
            <person name="Jex A.R."/>
            <person name="Li B."/>
            <person name="Liu S."/>
            <person name="Yang L."/>
            <person name="Xiong Z."/>
            <person name="Li Y."/>
            <person name="Cantacessi C."/>
            <person name="Hall R.S."/>
            <person name="Xu X."/>
            <person name="Chen F."/>
            <person name="Wu X."/>
            <person name="Zerlotini A."/>
            <person name="Oliveira G."/>
            <person name="Hofmann A."/>
            <person name="Zhang G."/>
            <person name="Fang X."/>
            <person name="Kang Y."/>
            <person name="Campbell B.E."/>
            <person name="Loukas A."/>
            <person name="Ranganathan S."/>
            <person name="Rollinson D."/>
            <person name="Rinaldi G."/>
            <person name="Brindley P.J."/>
            <person name="Yang H."/>
            <person name="Wang J."/>
            <person name="Wang J."/>
            <person name="Gasser R.B."/>
        </authorList>
    </citation>
    <scope>NUCLEOTIDE SEQUENCE</scope>
</reference>
<name>A0A922IK03_SCHHA</name>
<dbReference type="EMBL" id="AMPZ03000007">
    <property type="protein sequence ID" value="KAH9580822.1"/>
    <property type="molecule type" value="Genomic_DNA"/>
</dbReference>
<evidence type="ECO:0000313" key="2">
    <source>
        <dbReference type="EMBL" id="KAH9580822.1"/>
    </source>
</evidence>
<accession>A0A922IK03</accession>
<feature type="compositionally biased region" description="Basic and acidic residues" evidence="1">
    <location>
        <begin position="56"/>
        <end position="90"/>
    </location>
</feature>
<reference evidence="2" key="2">
    <citation type="journal article" date="2019" name="Gigascience">
        <title>High-quality Schistosoma haematobium genome achieved by single-molecule and long-range sequencing.</title>
        <authorList>
            <person name="Stroehlein A.J."/>
            <person name="Korhonen P.K."/>
            <person name="Chong T.M."/>
            <person name="Lim Y.L."/>
            <person name="Chan K.G."/>
            <person name="Webster B."/>
            <person name="Rollinson D."/>
            <person name="Brindley P.J."/>
            <person name="Gasser R.B."/>
            <person name="Young N.D."/>
        </authorList>
    </citation>
    <scope>NUCLEOTIDE SEQUENCE</scope>
</reference>
<sequence length="100" mass="11955">MGEKKPNSSGGRNQEEALEVHRTLVEESTQLHHKASAHMESSRPMKKRKTKQHITPRNEDRHEMNEKNRIGLERKAEDREQKSIKNRLENTGRWPMFRWE</sequence>
<dbReference type="RefSeq" id="XP_051065127.1">
    <property type="nucleotide sequence ID" value="XM_051217694.1"/>
</dbReference>
<reference evidence="2" key="3">
    <citation type="submission" date="2021-06" db="EMBL/GenBank/DDBJ databases">
        <title>Chromosome-level genome assembly for S. haematobium.</title>
        <authorList>
            <person name="Stroehlein A.J."/>
        </authorList>
    </citation>
    <scope>NUCLEOTIDE SEQUENCE</scope>
</reference>
<gene>
    <name evidence="2" type="primary">ENO4</name>
    <name evidence="2" type="ORF">MS3_00009336</name>
</gene>
<organism evidence="2 3">
    <name type="scientific">Schistosoma haematobium</name>
    <name type="common">Blood fluke</name>
    <dbReference type="NCBI Taxonomy" id="6185"/>
    <lineage>
        <taxon>Eukaryota</taxon>
        <taxon>Metazoa</taxon>
        <taxon>Spiralia</taxon>
        <taxon>Lophotrochozoa</taxon>
        <taxon>Platyhelminthes</taxon>
        <taxon>Trematoda</taxon>
        <taxon>Digenea</taxon>
        <taxon>Strigeidida</taxon>
        <taxon>Schistosomatoidea</taxon>
        <taxon>Schistosomatidae</taxon>
        <taxon>Schistosoma</taxon>
    </lineage>
</organism>
<reference evidence="2" key="4">
    <citation type="journal article" date="2022" name="PLoS Pathog.">
        <title>Chromosome-level genome of Schistosoma haematobium underpins genome-wide explorations of molecular variation.</title>
        <authorList>
            <person name="Stroehlein A.J."/>
            <person name="Korhonen P.K."/>
            <person name="Lee V.V."/>
            <person name="Ralph S.A."/>
            <person name="Mentink-Kane M."/>
            <person name="You H."/>
            <person name="McManus D.P."/>
            <person name="Tchuente L.T."/>
            <person name="Stothard J.R."/>
            <person name="Kaur P."/>
            <person name="Dudchenko O."/>
            <person name="Aiden E.L."/>
            <person name="Yang B."/>
            <person name="Yang H."/>
            <person name="Emery A.M."/>
            <person name="Webster B.L."/>
            <person name="Brindley P.J."/>
            <person name="Rollinson D."/>
            <person name="Chang B.C.H."/>
            <person name="Gasser R.B."/>
            <person name="Young N.D."/>
        </authorList>
    </citation>
    <scope>NUCLEOTIDE SEQUENCE</scope>
</reference>
<protein>
    <submittedName>
        <fullName evidence="2">Enolase member 4, variant 2</fullName>
    </submittedName>
</protein>
<proteinExistence type="predicted"/>
<dbReference type="CTD" id="387712"/>
<dbReference type="AlphaFoldDB" id="A0A922IK03"/>
<evidence type="ECO:0000256" key="1">
    <source>
        <dbReference type="SAM" id="MobiDB-lite"/>
    </source>
</evidence>
<keyword evidence="3" id="KW-1185">Reference proteome</keyword>
<feature type="compositionally biased region" description="Basic residues" evidence="1">
    <location>
        <begin position="44"/>
        <end position="54"/>
    </location>
</feature>
<evidence type="ECO:0000313" key="3">
    <source>
        <dbReference type="Proteomes" id="UP000471633"/>
    </source>
</evidence>
<dbReference type="GeneID" id="24590649"/>
<dbReference type="Proteomes" id="UP000471633">
    <property type="component" value="Unassembled WGS sequence"/>
</dbReference>
<feature type="region of interest" description="Disordered" evidence="1">
    <location>
        <begin position="27"/>
        <end position="100"/>
    </location>
</feature>
<comment type="caution">
    <text evidence="2">The sequence shown here is derived from an EMBL/GenBank/DDBJ whole genome shotgun (WGS) entry which is preliminary data.</text>
</comment>